<evidence type="ECO:0000313" key="3">
    <source>
        <dbReference type="Proteomes" id="UP001595844"/>
    </source>
</evidence>
<reference evidence="3" key="1">
    <citation type="journal article" date="2019" name="Int. J. Syst. Evol. Microbiol.">
        <title>The Global Catalogue of Microorganisms (GCM) 10K type strain sequencing project: providing services to taxonomists for standard genome sequencing and annotation.</title>
        <authorList>
            <consortium name="The Broad Institute Genomics Platform"/>
            <consortium name="The Broad Institute Genome Sequencing Center for Infectious Disease"/>
            <person name="Wu L."/>
            <person name="Ma J."/>
        </authorList>
    </citation>
    <scope>NUCLEOTIDE SEQUENCE [LARGE SCALE GENOMIC DNA]</scope>
    <source>
        <strain evidence="3">IBRC-M 10490</strain>
    </source>
</reference>
<sequence>MERTALQQISSHPALADPGGPGHGEQSHRWIGQQLIQLSEFIGSKFACISQRSCPLVSRITGALAQSSTADCAMTILKPAGLAP</sequence>
<keyword evidence="3" id="KW-1185">Reference proteome</keyword>
<proteinExistence type="predicted"/>
<gene>
    <name evidence="2" type="ORF">ACFO5K_18280</name>
</gene>
<name>A0ABV8VNB7_9NOCA</name>
<protein>
    <submittedName>
        <fullName evidence="2">Uncharacterized protein</fullName>
    </submittedName>
</protein>
<feature type="region of interest" description="Disordered" evidence="1">
    <location>
        <begin position="1"/>
        <end position="28"/>
    </location>
</feature>
<dbReference type="RefSeq" id="WP_378564086.1">
    <property type="nucleotide sequence ID" value="NZ_JBHSDL010000016.1"/>
</dbReference>
<evidence type="ECO:0000256" key="1">
    <source>
        <dbReference type="SAM" id="MobiDB-lite"/>
    </source>
</evidence>
<evidence type="ECO:0000313" key="2">
    <source>
        <dbReference type="EMBL" id="MFC4376053.1"/>
    </source>
</evidence>
<dbReference type="Proteomes" id="UP001595844">
    <property type="component" value="Unassembled WGS sequence"/>
</dbReference>
<accession>A0ABV8VNB7</accession>
<comment type="caution">
    <text evidence="2">The sequence shown here is derived from an EMBL/GenBank/DDBJ whole genome shotgun (WGS) entry which is preliminary data.</text>
</comment>
<organism evidence="2 3">
    <name type="scientific">Nocardia halotolerans</name>
    <dbReference type="NCBI Taxonomy" id="1755878"/>
    <lineage>
        <taxon>Bacteria</taxon>
        <taxon>Bacillati</taxon>
        <taxon>Actinomycetota</taxon>
        <taxon>Actinomycetes</taxon>
        <taxon>Mycobacteriales</taxon>
        <taxon>Nocardiaceae</taxon>
        <taxon>Nocardia</taxon>
    </lineage>
</organism>
<feature type="compositionally biased region" description="Polar residues" evidence="1">
    <location>
        <begin position="1"/>
        <end position="11"/>
    </location>
</feature>
<dbReference type="EMBL" id="JBHSDL010000016">
    <property type="protein sequence ID" value="MFC4376053.1"/>
    <property type="molecule type" value="Genomic_DNA"/>
</dbReference>